<reference evidence="2 3" key="1">
    <citation type="submission" date="2017-12" db="EMBL/GenBank/DDBJ databases">
        <authorList>
            <person name="Hurst M.R.H."/>
        </authorList>
    </citation>
    <scope>NUCLEOTIDE SEQUENCE [LARGE SCALE GENOMIC DNA]</scope>
    <source>
        <strain evidence="2 3">SY-3-19</strain>
    </source>
</reference>
<dbReference type="PANTHER" id="PTHR37017:SF11">
    <property type="entry name" value="ESTERASE_LIPASE_THIOESTERASE DOMAIN-CONTAINING PROTEIN"/>
    <property type="match status" value="1"/>
</dbReference>
<dbReference type="GO" id="GO:0016787">
    <property type="term" value="F:hydrolase activity"/>
    <property type="evidence" value="ECO:0007669"/>
    <property type="project" value="UniProtKB-KW"/>
</dbReference>
<dbReference type="Proteomes" id="UP000239504">
    <property type="component" value="Unassembled WGS sequence"/>
</dbReference>
<organism evidence="2 3">
    <name type="scientific">Hyphococcus luteus</name>
    <dbReference type="NCBI Taxonomy" id="2058213"/>
    <lineage>
        <taxon>Bacteria</taxon>
        <taxon>Pseudomonadati</taxon>
        <taxon>Pseudomonadota</taxon>
        <taxon>Alphaproteobacteria</taxon>
        <taxon>Parvularculales</taxon>
        <taxon>Parvularculaceae</taxon>
        <taxon>Hyphococcus</taxon>
    </lineage>
</organism>
<comment type="caution">
    <text evidence="2">The sequence shown here is derived from an EMBL/GenBank/DDBJ whole genome shotgun (WGS) entry which is preliminary data.</text>
</comment>
<dbReference type="AlphaFoldDB" id="A0A2S7K6Z1"/>
<proteinExistence type="predicted"/>
<keyword evidence="2" id="KW-0378">Hydrolase</keyword>
<accession>A0A2S7K6Z1</accession>
<evidence type="ECO:0000313" key="3">
    <source>
        <dbReference type="Proteomes" id="UP000239504"/>
    </source>
</evidence>
<dbReference type="PANTHER" id="PTHR37017">
    <property type="entry name" value="AB HYDROLASE-1 DOMAIN-CONTAINING PROTEIN-RELATED"/>
    <property type="match status" value="1"/>
</dbReference>
<feature type="domain" description="AB hydrolase-1" evidence="1">
    <location>
        <begin position="7"/>
        <end position="225"/>
    </location>
</feature>
<dbReference type="SUPFAM" id="SSF53474">
    <property type="entry name" value="alpha/beta-Hydrolases"/>
    <property type="match status" value="1"/>
</dbReference>
<evidence type="ECO:0000313" key="2">
    <source>
        <dbReference type="EMBL" id="PQA88228.1"/>
    </source>
</evidence>
<evidence type="ECO:0000259" key="1">
    <source>
        <dbReference type="Pfam" id="PF12697"/>
    </source>
</evidence>
<keyword evidence="3" id="KW-1185">Reference proteome</keyword>
<dbReference type="InterPro" id="IPR000073">
    <property type="entry name" value="AB_hydrolase_1"/>
</dbReference>
<dbReference type="OrthoDB" id="9814966at2"/>
<name>A0A2S7K6Z1_9PROT</name>
<dbReference type="Gene3D" id="3.40.50.1820">
    <property type="entry name" value="alpha/beta hydrolase"/>
    <property type="match status" value="1"/>
</dbReference>
<dbReference type="InterPro" id="IPR052897">
    <property type="entry name" value="Sec-Metab_Biosynth_Hydrolase"/>
</dbReference>
<sequence>MSDKHTFVLVHGGMCCGRWWRETADMLRAKGHEVYTPTLTGLGERAHLTGRKVNLTTHALDVANLVKWEELKDTVLVGHSYGGMVISAAAELIPEGTIRSIVYLDAMYLDDGECVFDAAPEFKDAVGDADEIPTPSPSMFGYDGAIAAYMERTGSPQPVETFAEKLKLTGARDRVPVKTFVLALNSGIPAFQDYYDRLKPDPSWRTETMDTRHNMMLEAPEETAAVLLRAAI</sequence>
<dbReference type="InterPro" id="IPR029058">
    <property type="entry name" value="AB_hydrolase_fold"/>
</dbReference>
<dbReference type="Pfam" id="PF12697">
    <property type="entry name" value="Abhydrolase_6"/>
    <property type="match status" value="1"/>
</dbReference>
<gene>
    <name evidence="2" type="ORF">CW354_07950</name>
</gene>
<dbReference type="EMBL" id="PJCH01000005">
    <property type="protein sequence ID" value="PQA88228.1"/>
    <property type="molecule type" value="Genomic_DNA"/>
</dbReference>
<dbReference type="RefSeq" id="WP_104829473.1">
    <property type="nucleotide sequence ID" value="NZ_PJCH01000005.1"/>
</dbReference>
<protein>
    <submittedName>
        <fullName evidence="2">Alpha/beta hydrolase</fullName>
    </submittedName>
</protein>